<reference evidence="1 2" key="1">
    <citation type="submission" date="2024-04" db="EMBL/GenBank/DDBJ databases">
        <title>Defined microbial consortia suppress multidrug-resistant proinflammatory Enterobacteriaceae via ecological control.</title>
        <authorList>
            <person name="Furuichi M."/>
            <person name="Kawaguchi T."/>
            <person name="Pust M."/>
            <person name="Yasuma K."/>
            <person name="Plichta D."/>
            <person name="Hasegawa N."/>
            <person name="Ohya T."/>
            <person name="Bhattarai S."/>
            <person name="Sasajima S."/>
            <person name="Aoto Y."/>
            <person name="Tuganbaev T."/>
            <person name="Yaginuma M."/>
            <person name="Ueda M."/>
            <person name="Okahashi N."/>
            <person name="Amafuji K."/>
            <person name="Kiridooshi Y."/>
            <person name="Sugita K."/>
            <person name="Strazar M."/>
            <person name="Skelly A."/>
            <person name="Suda W."/>
            <person name="Hattori M."/>
            <person name="Nakamoto N."/>
            <person name="Caballero S."/>
            <person name="Norman J."/>
            <person name="Olle B."/>
            <person name="Tanoue T."/>
            <person name="Arita M."/>
            <person name="Bucci V."/>
            <person name="Atarashi K."/>
            <person name="Xavier R."/>
            <person name="Honda K."/>
        </authorList>
    </citation>
    <scope>NUCLEOTIDE SEQUENCE [LARGE SCALE GENOMIC DNA]</scope>
    <source>
        <strain evidence="2">k34-0107-D12</strain>
    </source>
</reference>
<protein>
    <submittedName>
        <fullName evidence="1">Uncharacterized protein</fullName>
    </submittedName>
</protein>
<keyword evidence="2" id="KW-1185">Reference proteome</keyword>
<evidence type="ECO:0000313" key="2">
    <source>
        <dbReference type="Proteomes" id="UP001600941"/>
    </source>
</evidence>
<comment type="caution">
    <text evidence="1">The sequence shown here is derived from an EMBL/GenBank/DDBJ whole genome shotgun (WGS) entry which is preliminary data.</text>
</comment>
<sequence>MTGISAIDLPYKFGTFITFLSPLAGMSVSIQKGLHDGRQFKKYTKTRHERQQGVADISNNLRAEWYNKDK</sequence>
<gene>
    <name evidence="1" type="ORF">K340107D12_07250</name>
</gene>
<name>A0ABQ0BN00_9FIRM</name>
<accession>A0ABQ0BN00</accession>
<dbReference type="EMBL" id="BAABZQ010000001">
    <property type="protein sequence ID" value="GAA6497909.1"/>
    <property type="molecule type" value="Genomic_DNA"/>
</dbReference>
<dbReference type="Proteomes" id="UP001600941">
    <property type="component" value="Unassembled WGS sequence"/>
</dbReference>
<organism evidence="1 2">
    <name type="scientific">Blautia parvula</name>
    <dbReference type="NCBI Taxonomy" id="2877527"/>
    <lineage>
        <taxon>Bacteria</taxon>
        <taxon>Bacillati</taxon>
        <taxon>Bacillota</taxon>
        <taxon>Clostridia</taxon>
        <taxon>Lachnospirales</taxon>
        <taxon>Lachnospiraceae</taxon>
        <taxon>Blautia</taxon>
    </lineage>
</organism>
<proteinExistence type="predicted"/>
<evidence type="ECO:0000313" key="1">
    <source>
        <dbReference type="EMBL" id="GAA6497909.1"/>
    </source>
</evidence>